<reference evidence="3 4" key="1">
    <citation type="submission" date="2021-07" db="EMBL/GenBank/DDBJ databases">
        <authorList>
            <person name="Kim M.K."/>
        </authorList>
    </citation>
    <scope>NUCLEOTIDE SEQUENCE [LARGE SCALE GENOMIC DNA]</scope>
    <source>
        <strain evidence="3 4">HLY7-15</strain>
    </source>
</reference>
<dbReference type="InterPro" id="IPR019734">
    <property type="entry name" value="TPR_rpt"/>
</dbReference>
<evidence type="ECO:0000313" key="3">
    <source>
        <dbReference type="EMBL" id="MBW3363677.1"/>
    </source>
</evidence>
<gene>
    <name evidence="3" type="ORF">KYK27_01385</name>
</gene>
<name>A0ABS6X715_9BACT</name>
<evidence type="ECO:0000313" key="4">
    <source>
        <dbReference type="Proteomes" id="UP000774935"/>
    </source>
</evidence>
<keyword evidence="4" id="KW-1185">Reference proteome</keyword>
<organism evidence="3 4">
    <name type="scientific">Pontibacter populi</name>
    <dbReference type="NCBI Taxonomy" id="890055"/>
    <lineage>
        <taxon>Bacteria</taxon>
        <taxon>Pseudomonadati</taxon>
        <taxon>Bacteroidota</taxon>
        <taxon>Cytophagia</taxon>
        <taxon>Cytophagales</taxon>
        <taxon>Hymenobacteraceae</taxon>
        <taxon>Pontibacter</taxon>
    </lineage>
</organism>
<feature type="repeat" description="TPR" evidence="1">
    <location>
        <begin position="28"/>
        <end position="61"/>
    </location>
</feature>
<feature type="chain" id="PRO_5045211869" evidence="2">
    <location>
        <begin position="23"/>
        <end position="231"/>
    </location>
</feature>
<evidence type="ECO:0000256" key="1">
    <source>
        <dbReference type="PROSITE-ProRule" id="PRU00339"/>
    </source>
</evidence>
<keyword evidence="1" id="KW-0802">TPR repeat</keyword>
<dbReference type="Gene3D" id="1.25.40.10">
    <property type="entry name" value="Tetratricopeptide repeat domain"/>
    <property type="match status" value="1"/>
</dbReference>
<dbReference type="Proteomes" id="UP000774935">
    <property type="component" value="Unassembled WGS sequence"/>
</dbReference>
<dbReference type="PROSITE" id="PS50005">
    <property type="entry name" value="TPR"/>
    <property type="match status" value="1"/>
</dbReference>
<dbReference type="SMART" id="SM00028">
    <property type="entry name" value="TPR"/>
    <property type="match status" value="2"/>
</dbReference>
<dbReference type="InterPro" id="IPR011990">
    <property type="entry name" value="TPR-like_helical_dom_sf"/>
</dbReference>
<sequence length="231" mass="25701">MKLTNLLLALLVVTFATTPLLAQDKNQADVLYDEGVTLYGQNQLTEAVAKFEETLTINPKHKNALFNLGVINLENGNRAKGLEYLQTCVKLGDRDAASMLRDKLNVQIAYADTMHFEDIETGPKMMVKGMPEDIFVPGDVNNSFKYELTKCMKSSKLLEKDAGKGKLYVLQLYITKEGVIDAAVINNDSKMVQREVSRLLRAIPDIIAAKHAGKAVTMMGFTIPVRISNYR</sequence>
<protein>
    <submittedName>
        <fullName evidence="3">Tetratricopeptide repeat protein</fullName>
    </submittedName>
</protein>
<evidence type="ECO:0000256" key="2">
    <source>
        <dbReference type="SAM" id="SignalP"/>
    </source>
</evidence>
<proteinExistence type="predicted"/>
<keyword evidence="2" id="KW-0732">Signal</keyword>
<dbReference type="RefSeq" id="WP_199108279.1">
    <property type="nucleotide sequence ID" value="NZ_JAHWXQ010000001.1"/>
</dbReference>
<accession>A0ABS6X715</accession>
<dbReference type="EMBL" id="JAHWXQ010000001">
    <property type="protein sequence ID" value="MBW3363677.1"/>
    <property type="molecule type" value="Genomic_DNA"/>
</dbReference>
<feature type="signal peptide" evidence="2">
    <location>
        <begin position="1"/>
        <end position="22"/>
    </location>
</feature>
<dbReference type="SUPFAM" id="SSF48452">
    <property type="entry name" value="TPR-like"/>
    <property type="match status" value="1"/>
</dbReference>
<comment type="caution">
    <text evidence="3">The sequence shown here is derived from an EMBL/GenBank/DDBJ whole genome shotgun (WGS) entry which is preliminary data.</text>
</comment>